<reference evidence="1 2" key="1">
    <citation type="submission" date="2020-08" db="EMBL/GenBank/DDBJ databases">
        <title>Genomic Encyclopedia of Type Strains, Phase IV (KMG-IV): sequencing the most valuable type-strain genomes for metagenomic binning, comparative biology and taxonomic classification.</title>
        <authorList>
            <person name="Goeker M."/>
        </authorList>
    </citation>
    <scope>NUCLEOTIDE SEQUENCE [LARGE SCALE GENOMIC DNA]</scope>
    <source>
        <strain evidence="1 2">DSM 29007</strain>
    </source>
</reference>
<proteinExistence type="predicted"/>
<dbReference type="EMBL" id="JACHIA010000026">
    <property type="protein sequence ID" value="MBB6073562.1"/>
    <property type="molecule type" value="Genomic_DNA"/>
</dbReference>
<name>A0A841H6M7_9BACT</name>
<evidence type="ECO:0000313" key="2">
    <source>
        <dbReference type="Proteomes" id="UP000582837"/>
    </source>
</evidence>
<dbReference type="Proteomes" id="UP000582837">
    <property type="component" value="Unassembled WGS sequence"/>
</dbReference>
<keyword evidence="2" id="KW-1185">Reference proteome</keyword>
<accession>A0A841H6M7</accession>
<organism evidence="1 2">
    <name type="scientific">Longimicrobium terrae</name>
    <dbReference type="NCBI Taxonomy" id="1639882"/>
    <lineage>
        <taxon>Bacteria</taxon>
        <taxon>Pseudomonadati</taxon>
        <taxon>Gemmatimonadota</taxon>
        <taxon>Longimicrobiia</taxon>
        <taxon>Longimicrobiales</taxon>
        <taxon>Longimicrobiaceae</taxon>
        <taxon>Longimicrobium</taxon>
    </lineage>
</organism>
<evidence type="ECO:0000313" key="1">
    <source>
        <dbReference type="EMBL" id="MBB6073562.1"/>
    </source>
</evidence>
<protein>
    <submittedName>
        <fullName evidence="1">Uncharacterized protein</fullName>
    </submittedName>
</protein>
<comment type="caution">
    <text evidence="1">The sequence shown here is derived from an EMBL/GenBank/DDBJ whole genome shotgun (WGS) entry which is preliminary data.</text>
</comment>
<dbReference type="AlphaFoldDB" id="A0A841H6M7"/>
<sequence length="103" mass="11265">MGTAGPAACADHLFARRPVGPSPRVLRTTTLSHERMWEREHTAVWCGGKDGAGGGRSVRRLKPRLETHEVRLRGLRFWLASVSPMQLKPRTAPVGVVSGLPAF</sequence>
<gene>
    <name evidence="1" type="ORF">HNQ61_005233</name>
</gene>